<dbReference type="Pfam" id="PF03188">
    <property type="entry name" value="Cytochrom_B561"/>
    <property type="match status" value="1"/>
</dbReference>
<keyword evidence="6 7" id="KW-0472">Membrane</keyword>
<evidence type="ECO:0000256" key="8">
    <source>
        <dbReference type="SAM" id="SignalP"/>
    </source>
</evidence>
<dbReference type="PANTHER" id="PTHR47797">
    <property type="entry name" value="DEHYDROGENASE, PUTATIVE (AFU_ORTHOLOGUE AFUA_8G05805)-RELATED"/>
    <property type="match status" value="1"/>
</dbReference>
<comment type="subcellular location">
    <subcellularLocation>
        <location evidence="1">Membrane</location>
    </subcellularLocation>
</comment>
<evidence type="ECO:0000256" key="1">
    <source>
        <dbReference type="ARBA" id="ARBA00004370"/>
    </source>
</evidence>
<dbReference type="Gene3D" id="1.20.120.1770">
    <property type="match status" value="1"/>
</dbReference>
<feature type="transmembrane region" description="Helical" evidence="7">
    <location>
        <begin position="310"/>
        <end position="333"/>
    </location>
</feature>
<keyword evidence="4" id="KW-0249">Electron transport</keyword>
<sequence>MLPFAFRTVLLALSLLGLSTAADPPAGVFTYTDTENDVFVFALNTNGQNGDYSFHLSATSTSALPQWVAVGFGDKMAGSFMLIAYTSSNGTGVTLSPRRATEHSEPSYVKDIKCDLVADNNDLKGGNVVTKNGSASTTISVNAVCHNLTQYASNGPFPLLQNQPMIYAVGPSSYHGPGLRSNDPAAGLARHTAYGHFSIDMTKAVSKDSSTAGVPLPNDGDSWSLAGASANGQPTADHDPAPRIHGFIMSLCFVIIFPVGALVLRALQRVILHAVVQAIGLFLVCCATAGGIVVSMQYNRSKNFASAHQIIGILLLLALFAQLGLGIVHHRLYKKTQQPTKMGKIHLYMGPAILILGIINAPIGFVFAGEGRLSLPFVLVLLLMAIVYISVRFGAKLCGRGRKRQVAPVGGAEGYQQPNFGSSGPYMQAPPAYMRAPSPSIGEDVPLRPYQSQHSGIEAPPAYARPMV</sequence>
<feature type="chain" id="PRO_5042881178" description="DOMON domain-containing protein" evidence="8">
    <location>
        <begin position="22"/>
        <end position="468"/>
    </location>
</feature>
<keyword evidence="2" id="KW-0813">Transport</keyword>
<evidence type="ECO:0000313" key="10">
    <source>
        <dbReference type="EMBL" id="KAK5705208.1"/>
    </source>
</evidence>
<feature type="domain" description="DOMON" evidence="9">
    <location>
        <begin position="37"/>
        <end position="170"/>
    </location>
</feature>
<evidence type="ECO:0000256" key="4">
    <source>
        <dbReference type="ARBA" id="ARBA00022982"/>
    </source>
</evidence>
<evidence type="ECO:0000256" key="3">
    <source>
        <dbReference type="ARBA" id="ARBA00022692"/>
    </source>
</evidence>
<dbReference type="InterPro" id="IPR015920">
    <property type="entry name" value="Cellobiose_DH-like_cyt"/>
</dbReference>
<feature type="transmembrane region" description="Helical" evidence="7">
    <location>
        <begin position="244"/>
        <end position="264"/>
    </location>
</feature>
<name>A0AAN7WFK0_9PEZI</name>
<comment type="caution">
    <text evidence="10">The sequence shown here is derived from an EMBL/GenBank/DDBJ whole genome shotgun (WGS) entry which is preliminary data.</text>
</comment>
<evidence type="ECO:0000256" key="5">
    <source>
        <dbReference type="ARBA" id="ARBA00022989"/>
    </source>
</evidence>
<dbReference type="Pfam" id="PF16010">
    <property type="entry name" value="CDH-cyt"/>
    <property type="match status" value="1"/>
</dbReference>
<gene>
    <name evidence="10" type="ORF">LTR97_002325</name>
</gene>
<organism evidence="10 11">
    <name type="scientific">Elasticomyces elasticus</name>
    <dbReference type="NCBI Taxonomy" id="574655"/>
    <lineage>
        <taxon>Eukaryota</taxon>
        <taxon>Fungi</taxon>
        <taxon>Dikarya</taxon>
        <taxon>Ascomycota</taxon>
        <taxon>Pezizomycotina</taxon>
        <taxon>Dothideomycetes</taxon>
        <taxon>Dothideomycetidae</taxon>
        <taxon>Mycosphaerellales</taxon>
        <taxon>Teratosphaeriaceae</taxon>
        <taxon>Elasticomyces</taxon>
    </lineage>
</organism>
<dbReference type="Gene3D" id="2.60.40.1210">
    <property type="entry name" value="Cellobiose dehydrogenase, cytochrome domain"/>
    <property type="match status" value="1"/>
</dbReference>
<keyword evidence="3 7" id="KW-0812">Transmembrane</keyword>
<dbReference type="CDD" id="cd09630">
    <property type="entry name" value="CDH_like_cytochrome"/>
    <property type="match status" value="1"/>
</dbReference>
<feature type="signal peptide" evidence="8">
    <location>
        <begin position="1"/>
        <end position="21"/>
    </location>
</feature>
<dbReference type="PANTHER" id="PTHR47797:SF3">
    <property type="entry name" value="CYTOCHROME B561 DOMAIN-CONTAINING PROTEIN"/>
    <property type="match status" value="1"/>
</dbReference>
<keyword evidence="5 7" id="KW-1133">Transmembrane helix</keyword>
<evidence type="ECO:0000256" key="2">
    <source>
        <dbReference type="ARBA" id="ARBA00022448"/>
    </source>
</evidence>
<dbReference type="Proteomes" id="UP001310594">
    <property type="component" value="Unassembled WGS sequence"/>
</dbReference>
<dbReference type="CDD" id="cd08760">
    <property type="entry name" value="Cyt_b561_FRRS1_like"/>
    <property type="match status" value="1"/>
</dbReference>
<dbReference type="SMART" id="SM00665">
    <property type="entry name" value="B561"/>
    <property type="match status" value="1"/>
</dbReference>
<dbReference type="GO" id="GO:0016020">
    <property type="term" value="C:membrane"/>
    <property type="evidence" value="ECO:0007669"/>
    <property type="project" value="UniProtKB-SubCell"/>
</dbReference>
<feature type="transmembrane region" description="Helical" evidence="7">
    <location>
        <begin position="345"/>
        <end position="367"/>
    </location>
</feature>
<evidence type="ECO:0000259" key="9">
    <source>
        <dbReference type="PROSITE" id="PS50836"/>
    </source>
</evidence>
<keyword evidence="8" id="KW-0732">Signal</keyword>
<evidence type="ECO:0000313" key="11">
    <source>
        <dbReference type="Proteomes" id="UP001310594"/>
    </source>
</evidence>
<proteinExistence type="predicted"/>
<dbReference type="SMART" id="SM00664">
    <property type="entry name" value="DoH"/>
    <property type="match status" value="1"/>
</dbReference>
<accession>A0AAN7WFK0</accession>
<feature type="transmembrane region" description="Helical" evidence="7">
    <location>
        <begin position="373"/>
        <end position="395"/>
    </location>
</feature>
<dbReference type="PROSITE" id="PS50836">
    <property type="entry name" value="DOMON"/>
    <property type="match status" value="1"/>
</dbReference>
<dbReference type="SUPFAM" id="SSF49344">
    <property type="entry name" value="CBD9-like"/>
    <property type="match status" value="1"/>
</dbReference>
<dbReference type="EMBL" id="JAVRQU010000003">
    <property type="protein sequence ID" value="KAK5705208.1"/>
    <property type="molecule type" value="Genomic_DNA"/>
</dbReference>
<dbReference type="InterPro" id="IPR006593">
    <property type="entry name" value="Cyt_b561/ferric_Rdtase_TM"/>
</dbReference>
<feature type="transmembrane region" description="Helical" evidence="7">
    <location>
        <begin position="271"/>
        <end position="298"/>
    </location>
</feature>
<dbReference type="AlphaFoldDB" id="A0AAN7WFK0"/>
<evidence type="ECO:0000256" key="7">
    <source>
        <dbReference type="SAM" id="Phobius"/>
    </source>
</evidence>
<evidence type="ECO:0000256" key="6">
    <source>
        <dbReference type="ARBA" id="ARBA00023136"/>
    </source>
</evidence>
<protein>
    <recommendedName>
        <fullName evidence="9">DOMON domain-containing protein</fullName>
    </recommendedName>
</protein>
<reference evidence="10" key="1">
    <citation type="submission" date="2023-08" db="EMBL/GenBank/DDBJ databases">
        <title>Black Yeasts Isolated from many extreme environments.</title>
        <authorList>
            <person name="Coleine C."/>
            <person name="Stajich J.E."/>
            <person name="Selbmann L."/>
        </authorList>
    </citation>
    <scope>NUCLEOTIDE SEQUENCE</scope>
    <source>
        <strain evidence="10">CCFEE 5810</strain>
    </source>
</reference>
<dbReference type="InterPro" id="IPR005018">
    <property type="entry name" value="DOMON_domain"/>
</dbReference>